<evidence type="ECO:0000256" key="2">
    <source>
        <dbReference type="ARBA" id="ARBA00006188"/>
    </source>
</evidence>
<evidence type="ECO:0000256" key="7">
    <source>
        <dbReference type="ARBA" id="ARBA00023326"/>
    </source>
</evidence>
<sequence>MKLSIQIASLAALFSAAIVNAATAPSYNSALSSWVNTKTIAAQTRLLANISPAGASAGAVAAATSTSNPNYWFHWTRDAGITLHEVSIWLNSTTDSATTDAYKQKLNDYSTFSRQLQTTSSTYGIGTAKYYMNGAPFTGAWCMPQRDSPAMRAVSLIGYARYLLSKGEDVSVYYDRKLPTTSIIKTDLEYVASNWNADNNNCDIWEEVRGNHFYTRMIQRRALIEGAQLASQLNDPGAAVYYNLQAGYISGNMTEFWSSTNNYIQTTIDYSGGLDYKASNLDSQVFLAALHSGLDDGFYTVESDQMLSTIVAIINAFQPLYGINSMNSAIVNSVSMPISVALGRYPEDKYTGYNSNGPGNPWSLITSGMAEYHYRLIETWSKDGSISVTSALSSFLDQLNSKYKIIFTNSYAVGTTYFSGSATYAEILSNLMLAGDMYMACVAFHTDSNGQMYEEWNLNTGYGQGAVNLTWSYGAHTAAARHRAAASKIVYGN</sequence>
<dbReference type="PRINTS" id="PR00736">
    <property type="entry name" value="GLHYDRLASE15"/>
</dbReference>
<dbReference type="OrthoDB" id="6123450at2759"/>
<comment type="caution">
    <text evidence="10">The sequence shown here is derived from an EMBL/GenBank/DDBJ whole genome shotgun (WGS) entry which is preliminary data.</text>
</comment>
<feature type="signal peptide" evidence="8">
    <location>
        <begin position="1"/>
        <end position="21"/>
    </location>
</feature>
<dbReference type="SUPFAM" id="SSF48208">
    <property type="entry name" value="Six-hairpin glycosidases"/>
    <property type="match status" value="1"/>
</dbReference>
<keyword evidence="4" id="KW-0378">Hydrolase</keyword>
<dbReference type="InterPro" id="IPR011613">
    <property type="entry name" value="GH15-like"/>
</dbReference>
<dbReference type="Pfam" id="PF00723">
    <property type="entry name" value="Glyco_hydro_15"/>
    <property type="match status" value="1"/>
</dbReference>
<dbReference type="InterPro" id="IPR012341">
    <property type="entry name" value="6hp_glycosidase-like_sf"/>
</dbReference>
<evidence type="ECO:0000313" key="10">
    <source>
        <dbReference type="EMBL" id="KAJ2671303.1"/>
    </source>
</evidence>
<evidence type="ECO:0000259" key="9">
    <source>
        <dbReference type="Pfam" id="PF00723"/>
    </source>
</evidence>
<dbReference type="GO" id="GO:0000324">
    <property type="term" value="C:fungal-type vacuole"/>
    <property type="evidence" value="ECO:0007669"/>
    <property type="project" value="TreeGrafter"/>
</dbReference>
<evidence type="ECO:0000313" key="11">
    <source>
        <dbReference type="Proteomes" id="UP001151518"/>
    </source>
</evidence>
<dbReference type="AlphaFoldDB" id="A0A9W8G3Y7"/>
<dbReference type="Proteomes" id="UP001151518">
    <property type="component" value="Unassembled WGS sequence"/>
</dbReference>
<evidence type="ECO:0000256" key="1">
    <source>
        <dbReference type="ARBA" id="ARBA00001863"/>
    </source>
</evidence>
<proteinExistence type="inferred from homology"/>
<reference evidence="10" key="1">
    <citation type="submission" date="2022-07" db="EMBL/GenBank/DDBJ databases">
        <title>Phylogenomic reconstructions and comparative analyses of Kickxellomycotina fungi.</title>
        <authorList>
            <person name="Reynolds N.K."/>
            <person name="Stajich J.E."/>
            <person name="Barry K."/>
            <person name="Grigoriev I.V."/>
            <person name="Crous P."/>
            <person name="Smith M.E."/>
        </authorList>
    </citation>
    <scope>NUCLEOTIDE SEQUENCE</scope>
    <source>
        <strain evidence="10">NRRL 3115</strain>
    </source>
</reference>
<organism evidence="10 11">
    <name type="scientific">Coemansia spiralis</name>
    <dbReference type="NCBI Taxonomy" id="417178"/>
    <lineage>
        <taxon>Eukaryota</taxon>
        <taxon>Fungi</taxon>
        <taxon>Fungi incertae sedis</taxon>
        <taxon>Zoopagomycota</taxon>
        <taxon>Kickxellomycotina</taxon>
        <taxon>Kickxellomycetes</taxon>
        <taxon>Kickxellales</taxon>
        <taxon>Kickxellaceae</taxon>
        <taxon>Coemansia</taxon>
    </lineage>
</organism>
<protein>
    <recommendedName>
        <fullName evidence="3">glucan 1,4-alpha-glucosidase</fullName>
        <ecNumber evidence="3">3.2.1.3</ecNumber>
    </recommendedName>
</protein>
<keyword evidence="6" id="KW-0326">Glycosidase</keyword>
<gene>
    <name evidence="10" type="ORF">GGI25_005546</name>
</gene>
<evidence type="ECO:0000256" key="6">
    <source>
        <dbReference type="ARBA" id="ARBA00023295"/>
    </source>
</evidence>
<feature type="domain" description="GH15-like" evidence="9">
    <location>
        <begin position="53"/>
        <end position="476"/>
    </location>
</feature>
<evidence type="ECO:0000256" key="8">
    <source>
        <dbReference type="SAM" id="SignalP"/>
    </source>
</evidence>
<feature type="chain" id="PRO_5040976275" description="glucan 1,4-alpha-glucosidase" evidence="8">
    <location>
        <begin position="22"/>
        <end position="493"/>
    </location>
</feature>
<evidence type="ECO:0000256" key="4">
    <source>
        <dbReference type="ARBA" id="ARBA00022801"/>
    </source>
</evidence>
<keyword evidence="7" id="KW-0624">Polysaccharide degradation</keyword>
<keyword evidence="8" id="KW-0732">Signal</keyword>
<comment type="catalytic activity">
    <reaction evidence="1">
        <text>Hydrolysis of terminal (1-&gt;4)-linked alpha-D-glucose residues successively from non-reducing ends of the chains with release of beta-D-glucose.</text>
        <dbReference type="EC" id="3.2.1.3"/>
    </reaction>
</comment>
<dbReference type="PANTHER" id="PTHR31616:SF9">
    <property type="entry name" value="GLUCOAMYLASE, INTRACELLULAR SPORULATION-SPECIFIC"/>
    <property type="match status" value="1"/>
</dbReference>
<keyword evidence="5" id="KW-0119">Carbohydrate metabolism</keyword>
<dbReference type="Gene3D" id="1.50.10.10">
    <property type="match status" value="1"/>
</dbReference>
<dbReference type="GO" id="GO:0004339">
    <property type="term" value="F:glucan 1,4-alpha-glucosidase activity"/>
    <property type="evidence" value="ECO:0007669"/>
    <property type="project" value="UniProtKB-EC"/>
</dbReference>
<name>A0A9W8G3Y7_9FUNG</name>
<comment type="similarity">
    <text evidence="2">Belongs to the glycosyl hydrolase 15 family.</text>
</comment>
<dbReference type="EMBL" id="JANBTW010000105">
    <property type="protein sequence ID" value="KAJ2671303.1"/>
    <property type="molecule type" value="Genomic_DNA"/>
</dbReference>
<dbReference type="PANTHER" id="PTHR31616">
    <property type="entry name" value="TREHALASE"/>
    <property type="match status" value="1"/>
</dbReference>
<dbReference type="InterPro" id="IPR000165">
    <property type="entry name" value="Glucoamylase"/>
</dbReference>
<accession>A0A9W8G3Y7</accession>
<dbReference type="GO" id="GO:0000272">
    <property type="term" value="P:polysaccharide catabolic process"/>
    <property type="evidence" value="ECO:0007669"/>
    <property type="project" value="UniProtKB-KW"/>
</dbReference>
<evidence type="ECO:0000256" key="3">
    <source>
        <dbReference type="ARBA" id="ARBA00012593"/>
    </source>
</evidence>
<dbReference type="InterPro" id="IPR008928">
    <property type="entry name" value="6-hairpin_glycosidase_sf"/>
</dbReference>
<evidence type="ECO:0000256" key="5">
    <source>
        <dbReference type="ARBA" id="ARBA00023277"/>
    </source>
</evidence>
<dbReference type="EC" id="3.2.1.3" evidence="3"/>